<comment type="similarity">
    <text evidence="2">Belongs to the Ca(2+):cation antiporter (CaCA) (TC 2.A.19) family. SLC24A subfamily.</text>
</comment>
<evidence type="ECO:0000256" key="13">
    <source>
        <dbReference type="ARBA" id="ARBA00023053"/>
    </source>
</evidence>
<feature type="transmembrane region" description="Helical" evidence="17">
    <location>
        <begin position="152"/>
        <end position="174"/>
    </location>
</feature>
<evidence type="ECO:0000256" key="5">
    <source>
        <dbReference type="ARBA" id="ARBA00022538"/>
    </source>
</evidence>
<keyword evidence="21" id="KW-1185">Reference proteome</keyword>
<dbReference type="OrthoDB" id="2127281at2759"/>
<dbReference type="PANTHER" id="PTHR10846:SF2">
    <property type="entry name" value="RE48874P"/>
    <property type="match status" value="1"/>
</dbReference>
<dbReference type="AlphaFoldDB" id="A0A834XKL0"/>
<evidence type="ECO:0000256" key="14">
    <source>
        <dbReference type="ARBA" id="ARBA00023065"/>
    </source>
</evidence>
<dbReference type="GO" id="GO:0005262">
    <property type="term" value="F:calcium channel activity"/>
    <property type="evidence" value="ECO:0007669"/>
    <property type="project" value="TreeGrafter"/>
</dbReference>
<keyword evidence="14" id="KW-0406">Ion transport</keyword>
<evidence type="ECO:0000259" key="19">
    <source>
        <dbReference type="Pfam" id="PF01699"/>
    </source>
</evidence>
<keyword evidence="8 18" id="KW-0732">Signal</keyword>
<keyword evidence="7 17" id="KW-0812">Transmembrane</keyword>
<dbReference type="GO" id="GO:0015293">
    <property type="term" value="F:symporter activity"/>
    <property type="evidence" value="ECO:0007669"/>
    <property type="project" value="UniProtKB-KW"/>
</dbReference>
<keyword evidence="10" id="KW-0769">Symport</keyword>
<evidence type="ECO:0000256" key="15">
    <source>
        <dbReference type="ARBA" id="ARBA00023136"/>
    </source>
</evidence>
<feature type="transmembrane region" description="Helical" evidence="17">
    <location>
        <begin position="212"/>
        <end position="231"/>
    </location>
</feature>
<dbReference type="Gene3D" id="1.20.1420.30">
    <property type="entry name" value="NCX, central ion-binding region"/>
    <property type="match status" value="2"/>
</dbReference>
<evidence type="ECO:0000256" key="12">
    <source>
        <dbReference type="ARBA" id="ARBA00022989"/>
    </source>
</evidence>
<feature type="transmembrane region" description="Helical" evidence="17">
    <location>
        <begin position="461"/>
        <end position="482"/>
    </location>
</feature>
<evidence type="ECO:0000256" key="8">
    <source>
        <dbReference type="ARBA" id="ARBA00022729"/>
    </source>
</evidence>
<evidence type="ECO:0000256" key="9">
    <source>
        <dbReference type="ARBA" id="ARBA00022837"/>
    </source>
</evidence>
<name>A0A834XKL0_APHGI</name>
<keyword evidence="6" id="KW-0109">Calcium transport</keyword>
<feature type="transmembrane region" description="Helical" evidence="17">
    <location>
        <begin position="489"/>
        <end position="508"/>
    </location>
</feature>
<comment type="subcellular location">
    <subcellularLocation>
        <location evidence="1">Membrane</location>
        <topology evidence="1">Multi-pass membrane protein</topology>
    </subcellularLocation>
</comment>
<accession>A0A834XKL0</accession>
<evidence type="ECO:0000256" key="1">
    <source>
        <dbReference type="ARBA" id="ARBA00004141"/>
    </source>
</evidence>
<keyword evidence="9" id="KW-0106">Calcium</keyword>
<dbReference type="PANTHER" id="PTHR10846">
    <property type="entry name" value="SODIUM/POTASSIUM/CALCIUM EXCHANGER"/>
    <property type="match status" value="1"/>
</dbReference>
<dbReference type="GO" id="GO:0008273">
    <property type="term" value="F:calcium, potassium:sodium antiporter activity"/>
    <property type="evidence" value="ECO:0007669"/>
    <property type="project" value="TreeGrafter"/>
</dbReference>
<dbReference type="InterPro" id="IPR004481">
    <property type="entry name" value="K/Na/Ca-exchanger"/>
</dbReference>
<feature type="transmembrane region" description="Helical" evidence="17">
    <location>
        <begin position="186"/>
        <end position="206"/>
    </location>
</feature>
<sequence length="523" mass="57871">MTINLYYIIIVTLVVLSAFKSVNCVKNQAEQFTQDNVKIKLLINNNTNIVDDDDKLQKNCSPHSMDEFPNGLFNDDELKNPFVLLFHGFIGLYCFLLTAYVCNDYLLPALDVICSELQISADVAGATFLATASCFPELFVNVVGTFVTKSDLGVGTVVGGAVFNTFATPAFGALSASQAIQLDSWILSRDCIIYIVSVTALVIVMWDERISWIGSVLLMTLFAGYFTLLFLNNSVVKASGKIHGFFKKTTKAVVTEAGAQSEPESIPSGVYRPFVHGELSIEYRKSLQLSKKIDSSILSQNGNNNSEKIDDFIEPETPFNLPPNDLLKILKFILTWPIRFVLFITIPDTRYKRLRFWYPITFIMCITWIALSSYLASWMTTIVGDTLGISDSIMGITFLAAGGNMPELVSIVILSRQGNGNMAMSNTLGANTLDILMCLGLPWGVKAIMTGQDVIIESGAIVYSVLSIILCVIGFFCITAYYKFQLNKKVGFACLIMYSIFLVFSILLESNVFFPVNLPICDK</sequence>
<dbReference type="NCBIfam" id="TIGR00367">
    <property type="entry name" value="calcium/sodium antiporter"/>
    <property type="match status" value="1"/>
</dbReference>
<keyword evidence="16" id="KW-0739">Sodium transport</keyword>
<protein>
    <recommendedName>
        <fullName evidence="19">Sodium/calcium exchanger membrane region domain-containing protein</fullName>
    </recommendedName>
</protein>
<keyword evidence="12 17" id="KW-1133">Transmembrane helix</keyword>
<evidence type="ECO:0000256" key="4">
    <source>
        <dbReference type="ARBA" id="ARBA00022449"/>
    </source>
</evidence>
<feature type="chain" id="PRO_5032446849" description="Sodium/calcium exchanger membrane region domain-containing protein" evidence="18">
    <location>
        <begin position="25"/>
        <end position="523"/>
    </location>
</feature>
<dbReference type="InterPro" id="IPR004837">
    <property type="entry name" value="NaCa_Exmemb"/>
</dbReference>
<evidence type="ECO:0000256" key="6">
    <source>
        <dbReference type="ARBA" id="ARBA00022568"/>
    </source>
</evidence>
<feature type="transmembrane region" description="Helical" evidence="17">
    <location>
        <begin position="427"/>
        <end position="449"/>
    </location>
</feature>
<organism evidence="20 21">
    <name type="scientific">Aphidius gifuensis</name>
    <name type="common">Parasitoid wasp</name>
    <dbReference type="NCBI Taxonomy" id="684658"/>
    <lineage>
        <taxon>Eukaryota</taxon>
        <taxon>Metazoa</taxon>
        <taxon>Ecdysozoa</taxon>
        <taxon>Arthropoda</taxon>
        <taxon>Hexapoda</taxon>
        <taxon>Insecta</taxon>
        <taxon>Pterygota</taxon>
        <taxon>Neoptera</taxon>
        <taxon>Endopterygota</taxon>
        <taxon>Hymenoptera</taxon>
        <taxon>Apocrita</taxon>
        <taxon>Ichneumonoidea</taxon>
        <taxon>Braconidae</taxon>
        <taxon>Aphidiinae</taxon>
        <taxon>Aphidius</taxon>
    </lineage>
</organism>
<feature type="domain" description="Sodium/calcium exchanger membrane region" evidence="19">
    <location>
        <begin position="358"/>
        <end position="506"/>
    </location>
</feature>
<evidence type="ECO:0000256" key="16">
    <source>
        <dbReference type="ARBA" id="ARBA00023201"/>
    </source>
</evidence>
<keyword evidence="5" id="KW-0633">Potassium transport</keyword>
<keyword evidence="11" id="KW-0630">Potassium</keyword>
<dbReference type="EMBL" id="JACMRX010000005">
    <property type="protein sequence ID" value="KAF7988436.1"/>
    <property type="molecule type" value="Genomic_DNA"/>
</dbReference>
<evidence type="ECO:0000256" key="7">
    <source>
        <dbReference type="ARBA" id="ARBA00022692"/>
    </source>
</evidence>
<dbReference type="GO" id="GO:0005886">
    <property type="term" value="C:plasma membrane"/>
    <property type="evidence" value="ECO:0007669"/>
    <property type="project" value="TreeGrafter"/>
</dbReference>
<comment type="caution">
    <text evidence="20">The sequence shown here is derived from an EMBL/GenBank/DDBJ whole genome shotgun (WGS) entry which is preliminary data.</text>
</comment>
<dbReference type="GO" id="GO:0006874">
    <property type="term" value="P:intracellular calcium ion homeostasis"/>
    <property type="evidence" value="ECO:0007669"/>
    <property type="project" value="TreeGrafter"/>
</dbReference>
<evidence type="ECO:0000313" key="20">
    <source>
        <dbReference type="EMBL" id="KAF7988436.1"/>
    </source>
</evidence>
<evidence type="ECO:0000256" key="11">
    <source>
        <dbReference type="ARBA" id="ARBA00022958"/>
    </source>
</evidence>
<evidence type="ECO:0000256" key="18">
    <source>
        <dbReference type="SAM" id="SignalP"/>
    </source>
</evidence>
<feature type="domain" description="Sodium/calcium exchanger membrane region" evidence="19">
    <location>
        <begin position="88"/>
        <end position="230"/>
    </location>
</feature>
<keyword evidence="3" id="KW-0813">Transport</keyword>
<evidence type="ECO:0000256" key="3">
    <source>
        <dbReference type="ARBA" id="ARBA00022448"/>
    </source>
</evidence>
<feature type="signal peptide" evidence="18">
    <location>
        <begin position="1"/>
        <end position="24"/>
    </location>
</feature>
<feature type="transmembrane region" description="Helical" evidence="17">
    <location>
        <begin position="396"/>
        <end position="415"/>
    </location>
</feature>
<keyword evidence="13" id="KW-0915">Sodium</keyword>
<gene>
    <name evidence="20" type="ORF">HCN44_001009</name>
</gene>
<evidence type="ECO:0000313" key="21">
    <source>
        <dbReference type="Proteomes" id="UP000639338"/>
    </source>
</evidence>
<dbReference type="Pfam" id="PF01699">
    <property type="entry name" value="Na_Ca_ex"/>
    <property type="match status" value="2"/>
</dbReference>
<proteinExistence type="inferred from homology"/>
<evidence type="ECO:0000256" key="2">
    <source>
        <dbReference type="ARBA" id="ARBA00005364"/>
    </source>
</evidence>
<dbReference type="Proteomes" id="UP000639338">
    <property type="component" value="Unassembled WGS sequence"/>
</dbReference>
<feature type="transmembrane region" description="Helical" evidence="17">
    <location>
        <begin position="82"/>
        <end position="102"/>
    </location>
</feature>
<reference evidence="20 21" key="1">
    <citation type="submission" date="2020-08" db="EMBL/GenBank/DDBJ databases">
        <title>Aphidius gifuensis genome sequencing and assembly.</title>
        <authorList>
            <person name="Du Z."/>
        </authorList>
    </citation>
    <scope>NUCLEOTIDE SEQUENCE [LARGE SCALE GENOMIC DNA]</scope>
    <source>
        <strain evidence="20">YNYX2018</strain>
        <tissue evidence="20">Adults</tissue>
    </source>
</reference>
<feature type="transmembrane region" description="Helical" evidence="17">
    <location>
        <begin position="356"/>
        <end position="376"/>
    </location>
</feature>
<keyword evidence="4" id="KW-0050">Antiport</keyword>
<evidence type="ECO:0000256" key="10">
    <source>
        <dbReference type="ARBA" id="ARBA00022847"/>
    </source>
</evidence>
<evidence type="ECO:0000256" key="17">
    <source>
        <dbReference type="SAM" id="Phobius"/>
    </source>
</evidence>
<dbReference type="InterPro" id="IPR044880">
    <property type="entry name" value="NCX_ion-bd_dom_sf"/>
</dbReference>
<dbReference type="FunFam" id="1.20.1420.30:FF:000009">
    <property type="entry name" value="sodium/potassium/calcium exchanger 5 isoform X2"/>
    <property type="match status" value="1"/>
</dbReference>
<keyword evidence="15 17" id="KW-0472">Membrane</keyword>